<dbReference type="AlphaFoldDB" id="A0A437RE45"/>
<reference evidence="2 3" key="1">
    <citation type="submission" date="2019-01" db="EMBL/GenBank/DDBJ databases">
        <authorList>
            <person name="Chen W.-M."/>
        </authorList>
    </citation>
    <scope>NUCLEOTIDE SEQUENCE [LARGE SCALE GENOMIC DNA]</scope>
    <source>
        <strain evidence="2 3">KYPY4</strain>
    </source>
</reference>
<name>A0A437RE45_9BURK</name>
<organism evidence="2 3">
    <name type="scientific">Rubrivivax rivuli</name>
    <dbReference type="NCBI Taxonomy" id="1862385"/>
    <lineage>
        <taxon>Bacteria</taxon>
        <taxon>Pseudomonadati</taxon>
        <taxon>Pseudomonadota</taxon>
        <taxon>Betaproteobacteria</taxon>
        <taxon>Burkholderiales</taxon>
        <taxon>Sphaerotilaceae</taxon>
        <taxon>Rubrivivax</taxon>
    </lineage>
</organism>
<dbReference type="RefSeq" id="WP_128229078.1">
    <property type="nucleotide sequence ID" value="NZ_SACR01000004.1"/>
</dbReference>
<dbReference type="Proteomes" id="UP000285575">
    <property type="component" value="Unassembled WGS sequence"/>
</dbReference>
<keyword evidence="3" id="KW-1185">Reference proteome</keyword>
<accession>A0A437RE45</accession>
<dbReference type="PROSITE" id="PS51257">
    <property type="entry name" value="PROKAR_LIPOPROTEIN"/>
    <property type="match status" value="1"/>
</dbReference>
<dbReference type="OrthoDB" id="9151403at2"/>
<proteinExistence type="predicted"/>
<protein>
    <recommendedName>
        <fullName evidence="4">Lipoprotein</fullName>
    </recommendedName>
</protein>
<dbReference type="EMBL" id="SACR01000004">
    <property type="protein sequence ID" value="RVU45014.1"/>
    <property type="molecule type" value="Genomic_DNA"/>
</dbReference>
<keyword evidence="1" id="KW-0732">Signal</keyword>
<gene>
    <name evidence="2" type="ORF">EOE66_12695</name>
</gene>
<evidence type="ECO:0000313" key="3">
    <source>
        <dbReference type="Proteomes" id="UP000285575"/>
    </source>
</evidence>
<evidence type="ECO:0000256" key="1">
    <source>
        <dbReference type="SAM" id="SignalP"/>
    </source>
</evidence>
<feature type="chain" id="PRO_5019122703" description="Lipoprotein" evidence="1">
    <location>
        <begin position="26"/>
        <end position="321"/>
    </location>
</feature>
<comment type="caution">
    <text evidence="2">The sequence shown here is derived from an EMBL/GenBank/DDBJ whole genome shotgun (WGS) entry which is preliminary data.</text>
</comment>
<feature type="signal peptide" evidence="1">
    <location>
        <begin position="1"/>
        <end position="25"/>
    </location>
</feature>
<evidence type="ECO:0000313" key="2">
    <source>
        <dbReference type="EMBL" id="RVU45014.1"/>
    </source>
</evidence>
<sequence length="321" mass="34159">MRAPDSTPCTRLSVPAALLAGVLLAACATPAVDVVPVPSNPAEFITWDCARLHDERDAVQQRAADVAWAVDERAGNNILALGMGVAVFWPAMLALRPEGLEHAELARLKGRFEALEAAAAQKNCPPPGVELPAARMAALPLALGEHLVYEDRPRARGPATEWALQVGALRRTETEYRRRADGKPPAAAPTGTWLQDRAGNITQAPDGALSWPRLLRGELSLGAVTAGEMRVVGDAYTRARLRGQVVAVGPQTVAGRRFDVIVLELFGDAQRGDTTTRVDGAMVIDRASGVLLRLDLRSAISEFSLQRRLVRVEAAAPAGGG</sequence>
<evidence type="ECO:0008006" key="4">
    <source>
        <dbReference type="Google" id="ProtNLM"/>
    </source>
</evidence>